<dbReference type="RefSeq" id="WP_271634281.1">
    <property type="nucleotide sequence ID" value="NZ_CP094970.1"/>
</dbReference>
<dbReference type="SUPFAM" id="SSF53756">
    <property type="entry name" value="UDP-Glycosyltransferase/glycogen phosphorylase"/>
    <property type="match status" value="1"/>
</dbReference>
<dbReference type="GO" id="GO:0017000">
    <property type="term" value="P:antibiotic biosynthetic process"/>
    <property type="evidence" value="ECO:0007669"/>
    <property type="project" value="UniProtKB-ARBA"/>
</dbReference>
<organism evidence="4 5">
    <name type="scientific">Solicola gregarius</name>
    <dbReference type="NCBI Taxonomy" id="2908642"/>
    <lineage>
        <taxon>Bacteria</taxon>
        <taxon>Bacillati</taxon>
        <taxon>Actinomycetota</taxon>
        <taxon>Actinomycetes</taxon>
        <taxon>Propionibacteriales</taxon>
        <taxon>Nocardioidaceae</taxon>
        <taxon>Solicola</taxon>
    </lineage>
</organism>
<dbReference type="PANTHER" id="PTHR48050:SF13">
    <property type="entry name" value="STEROL 3-BETA-GLUCOSYLTRANSFERASE UGT80A2"/>
    <property type="match status" value="1"/>
</dbReference>
<dbReference type="KEGG" id="sgrg:L0C25_23540"/>
<evidence type="ECO:0000256" key="2">
    <source>
        <dbReference type="ARBA" id="ARBA00022679"/>
    </source>
</evidence>
<dbReference type="CDD" id="cd03784">
    <property type="entry name" value="GT1_Gtf-like"/>
    <property type="match status" value="1"/>
</dbReference>
<dbReference type="GO" id="GO:0008194">
    <property type="term" value="F:UDP-glycosyltransferase activity"/>
    <property type="evidence" value="ECO:0007669"/>
    <property type="project" value="InterPro"/>
</dbReference>
<reference evidence="4" key="1">
    <citation type="submission" date="2022-01" db="EMBL/GenBank/DDBJ databases">
        <title>Nocardioidaceae gen. sp. A5X3R13.</title>
        <authorList>
            <person name="Lopez Marin M.A."/>
            <person name="Uhlik O."/>
        </authorList>
    </citation>
    <scope>NUCLEOTIDE SEQUENCE</scope>
    <source>
        <strain evidence="4">A5X3R13</strain>
    </source>
</reference>
<dbReference type="PROSITE" id="PS00375">
    <property type="entry name" value="UDPGT"/>
    <property type="match status" value="1"/>
</dbReference>
<evidence type="ECO:0000313" key="4">
    <source>
        <dbReference type="EMBL" id="UYM05446.1"/>
    </source>
</evidence>
<protein>
    <submittedName>
        <fullName evidence="4">Glycosyl transferase</fullName>
    </submittedName>
</protein>
<proteinExistence type="inferred from homology"/>
<name>A0AA46THK2_9ACTN</name>
<dbReference type="Gene3D" id="3.40.50.2000">
    <property type="entry name" value="Glycogen Phosphorylase B"/>
    <property type="match status" value="2"/>
</dbReference>
<dbReference type="NCBIfam" id="TIGR01426">
    <property type="entry name" value="MGT"/>
    <property type="match status" value="1"/>
</dbReference>
<keyword evidence="2 3" id="KW-0808">Transferase</keyword>
<gene>
    <name evidence="4" type="ORF">L0C25_23540</name>
</gene>
<evidence type="ECO:0000256" key="1">
    <source>
        <dbReference type="ARBA" id="ARBA00009995"/>
    </source>
</evidence>
<dbReference type="Pfam" id="PF00201">
    <property type="entry name" value="UDPGT"/>
    <property type="match status" value="1"/>
</dbReference>
<evidence type="ECO:0000313" key="5">
    <source>
        <dbReference type="Proteomes" id="UP001164390"/>
    </source>
</evidence>
<dbReference type="PANTHER" id="PTHR48050">
    <property type="entry name" value="STEROL 3-BETA-GLUCOSYLTRANSFERASE"/>
    <property type="match status" value="1"/>
</dbReference>
<accession>A0AA46THK2</accession>
<dbReference type="FunFam" id="3.40.50.2000:FF:000072">
    <property type="entry name" value="Glycosyl transferase"/>
    <property type="match status" value="1"/>
</dbReference>
<keyword evidence="3" id="KW-0328">Glycosyltransferase</keyword>
<dbReference type="Proteomes" id="UP001164390">
    <property type="component" value="Chromosome"/>
</dbReference>
<dbReference type="InterPro" id="IPR035595">
    <property type="entry name" value="UDP_glycos_trans_CS"/>
</dbReference>
<sequence length="392" mass="41985">MPAHRAHHISMVGVPAVSHVLPSLAVIKELVDRGHRVTYANDPAVSDLVETTGAELIPCSSTLPVADNDWPDDPIAAMGLFLDNAIHNLPQLHSAYDDDPADLYLYDIGGFAVRALAESQGRPLVQLSPTFVAWTGFDREVTAQLRQLPGADEYRTRFAQWLDDCGATTTDIDAFAGVPERALALIPKAMQPKADTVDTGIVTFVGPCFDARSAMDSWDRPADAENVLLISLGSAYTRQPAFYRECLAAYGDLPGWHIVLQVGQHTDPDTLGEIPSNVEVHPWVPQRAILERADAFVTHAGMGGCGEGLLAGVPMIAVPQAADQFMNADKLVELGVARRIDTADATAEALRAALNELTTDADVAHRSAALRADAQAEGGTMRAADLIEAMLP</sequence>
<dbReference type="InterPro" id="IPR002213">
    <property type="entry name" value="UDP_glucos_trans"/>
</dbReference>
<dbReference type="InterPro" id="IPR006326">
    <property type="entry name" value="UDPGT_MGT-like"/>
</dbReference>
<dbReference type="InterPro" id="IPR050426">
    <property type="entry name" value="Glycosyltransferase_28"/>
</dbReference>
<dbReference type="EMBL" id="CP094970">
    <property type="protein sequence ID" value="UYM05446.1"/>
    <property type="molecule type" value="Genomic_DNA"/>
</dbReference>
<keyword evidence="5" id="KW-1185">Reference proteome</keyword>
<dbReference type="GO" id="GO:0016758">
    <property type="term" value="F:hexosyltransferase activity"/>
    <property type="evidence" value="ECO:0007669"/>
    <property type="project" value="InterPro"/>
</dbReference>
<evidence type="ECO:0000256" key="3">
    <source>
        <dbReference type="RuleBase" id="RU003718"/>
    </source>
</evidence>
<comment type="similarity">
    <text evidence="1 3">Belongs to the UDP-glycosyltransferase family.</text>
</comment>
<dbReference type="AlphaFoldDB" id="A0AA46THK2"/>